<evidence type="ECO:0000256" key="2">
    <source>
        <dbReference type="ARBA" id="ARBA00012489"/>
    </source>
</evidence>
<evidence type="ECO:0000256" key="1">
    <source>
        <dbReference type="ARBA" id="ARBA00000451"/>
    </source>
</evidence>
<comment type="catalytic activity">
    <reaction evidence="1">
        <text>All bonds known to be hydrolyzed by this endopeptidase have arginine in P1 and an acidic residue in P4. P6 is often occupied by an acidic residue or by a hydroxy-amino-acid residue, the phosphorylation of which enhances cleavage.</text>
        <dbReference type="EC" id="3.4.22.49"/>
    </reaction>
</comment>
<dbReference type="GO" id="GO:0004197">
    <property type="term" value="F:cysteine-type endopeptidase activity"/>
    <property type="evidence" value="ECO:0007669"/>
    <property type="project" value="InterPro"/>
</dbReference>
<dbReference type="GO" id="GO:0051307">
    <property type="term" value="P:meiotic chromosome separation"/>
    <property type="evidence" value="ECO:0007669"/>
    <property type="project" value="TreeGrafter"/>
</dbReference>
<dbReference type="GO" id="GO:0006508">
    <property type="term" value="P:proteolysis"/>
    <property type="evidence" value="ECO:0007669"/>
    <property type="project" value="InterPro"/>
</dbReference>
<keyword evidence="8" id="KW-1185">Reference proteome</keyword>
<keyword evidence="4" id="KW-0159">Chromosome partition</keyword>
<dbReference type="GO" id="GO:0072686">
    <property type="term" value="C:mitotic spindle"/>
    <property type="evidence" value="ECO:0007669"/>
    <property type="project" value="TreeGrafter"/>
</dbReference>
<reference evidence="7" key="1">
    <citation type="submission" date="2025-08" db="UniProtKB">
        <authorList>
            <consortium name="Ensembl"/>
        </authorList>
    </citation>
    <scope>IDENTIFICATION</scope>
</reference>
<dbReference type="InterPro" id="IPR011990">
    <property type="entry name" value="TPR-like_helical_dom_sf"/>
</dbReference>
<feature type="compositionally biased region" description="Basic residues" evidence="5">
    <location>
        <begin position="934"/>
        <end position="945"/>
    </location>
</feature>
<organism evidence="7 8">
    <name type="scientific">Poecilia latipinna</name>
    <name type="common">sailfin molly</name>
    <dbReference type="NCBI Taxonomy" id="48699"/>
    <lineage>
        <taxon>Eukaryota</taxon>
        <taxon>Metazoa</taxon>
        <taxon>Chordata</taxon>
        <taxon>Craniata</taxon>
        <taxon>Vertebrata</taxon>
        <taxon>Euteleostomi</taxon>
        <taxon>Actinopterygii</taxon>
        <taxon>Neopterygii</taxon>
        <taxon>Teleostei</taxon>
        <taxon>Neoteleostei</taxon>
        <taxon>Acanthomorphata</taxon>
        <taxon>Ovalentaria</taxon>
        <taxon>Atherinomorphae</taxon>
        <taxon>Cyprinodontiformes</taxon>
        <taxon>Poeciliidae</taxon>
        <taxon>Poeciliinae</taxon>
        <taxon>Poecilia</taxon>
    </lineage>
</organism>
<sequence length="1514" mass="169016">KYANSNPGLHVRVLCDRIVRACNNQLGLASCHSDHAKELVTLVELVLRAYDTSVKIVSRHSPLYMEMILFHVGDTLDRILLYCKATTGLLMTELHKLLNESLLSKSVAVSNLACCMFNRRLYEQAFTLVEIVCKDLIRKWPNTLSADRQLSRPFMLAVQTSRRAGKLQRALDWIILWLKALGDQITTLMAEPISLWVKTKGDGASNDDEDIRLTLRDGFGADVLEEKVMLCLLDEELRAYKESTRDTAQERYNTLCDLLDICQEERSAYRHLRAVYLCEMAQVVCFQDFSEQTDMAVDFTNEALRLLDEEPETSENADRLKDDKAQALLWLYICTLEKNLQEENAEDATNPIGNNDFDYEDKQKTQDRTLVYEGLHLNLSAEKLCQPLEKALAVWSGLFKNRAVPAVRNAKQTCSSISSAAALFRLIGKPLKALEAYRLVIKFSRELADTGYCAAALCQTASILLDLGSADLALEEAEKMLSSNTKDDGPPFLSILVVLLKAQYFYSQSKNWYLLRARTLQTCSYYLNLITSPDTALYEGLKLLCSLLITLVGKGLYGNTTQNEEVRFVHQENLVMKWQLLSELLSSTVKLVAVRSGSGAINDARFQCLEALKLATKLQALSCVELLVLKAELELMQGETEESRTDLNFVKTLLELDTLSDQVKRTDVKIKPRKGRPAQRPQSPLPSMENELKDILSIRWSAKEVVMKDVASSPPLKAPPLRWLSSLTHEPDCQCSCCSEPCLGRASAHWAATQAELALHLDPNDLSATSKLHWATLVCCKNVTTRLKEKLTELFPPCDPARGISKPSLMQDVVGRVYLSMAQAELQTKANKVSGLWKILDAGLAFMDSTSSPALRPVRAHLMATKAIALLMSLAAKKGCRPEELFSKAWSWNAPKDPPVKKAATRRPTRAKTSVAKPLPASSEDDEALLRRPASSRRGRSRKQTSKTEEEQDEPDTMRTIAEEADGVLDISIEQLRTSDAEENQSAAAKDINLSVEDVQALLHSALLTLYHFPCPTIYPSLCTLLALTTGQSDPNGTAMLHVQSLGVTSRHRTIRYLNSSRKLKKRSSNLSEKMDALSLNEPGLTEEKLCQMDDIFSFPTADFCSFPKNPCQEFTQQIQQLPPTVCLMSVLGVKPGEMGESLMLTRLEKDSSPITLHISTSRQELTIRWLVQEMDSILAEQKVVSCVAEKAKWWEGRRALDCRVQQLLKEMEKMLGCWQSFLLPLAQDPQLSDQAKELRKDIVLSASHSLSEEDLKRFGSGLSPKWDTACNHLFRTAASQLSERTEAKGHVVLILDKYVQRLPWENMTALKSHSISRMPSLHSLIGLSFQKESVLRQGVDLKKVFYVLDPDGNLKNAQDRFKEWFSKPGWQGVCGVAPDSGQLQEAVASQDLYYVGHGAGARFLDGHAVLMQQMRAASLLLGCSSAALAVKGNQEGQGIILNYLISGPFILGNLWDVTDRDIDRFTKVLLESWFSAGSGAPLLEFIESSRQATHLKYLIGAAPIAYGLPIHLQ</sequence>
<feature type="domain" description="Peptidase C50" evidence="6">
    <location>
        <begin position="1342"/>
        <end position="1435"/>
    </location>
</feature>
<evidence type="ECO:0000256" key="3">
    <source>
        <dbReference type="ARBA" id="ARBA00022801"/>
    </source>
</evidence>
<evidence type="ECO:0000256" key="5">
    <source>
        <dbReference type="SAM" id="MobiDB-lite"/>
    </source>
</evidence>
<dbReference type="GeneTree" id="ENSGT00390000004990"/>
<dbReference type="GO" id="GO:0005813">
    <property type="term" value="C:centrosome"/>
    <property type="evidence" value="ECO:0007669"/>
    <property type="project" value="TreeGrafter"/>
</dbReference>
<dbReference type="Proteomes" id="UP000261500">
    <property type="component" value="Unplaced"/>
</dbReference>
<accession>A0A3B3U079</accession>
<dbReference type="EC" id="3.4.22.49" evidence="2"/>
<evidence type="ECO:0000313" key="7">
    <source>
        <dbReference type="Ensembl" id="ENSPLAP00000006318.1"/>
    </source>
</evidence>
<keyword evidence="3" id="KW-0378">Hydrolase</keyword>
<dbReference type="PANTHER" id="PTHR12792:SF0">
    <property type="entry name" value="SEPARIN"/>
    <property type="match status" value="1"/>
</dbReference>
<dbReference type="GO" id="GO:0005737">
    <property type="term" value="C:cytoplasm"/>
    <property type="evidence" value="ECO:0007669"/>
    <property type="project" value="TreeGrafter"/>
</dbReference>
<evidence type="ECO:0000313" key="8">
    <source>
        <dbReference type="Proteomes" id="UP000261500"/>
    </source>
</evidence>
<dbReference type="GO" id="GO:0005634">
    <property type="term" value="C:nucleus"/>
    <property type="evidence" value="ECO:0007669"/>
    <property type="project" value="InterPro"/>
</dbReference>
<dbReference type="Ensembl" id="ENSPLAT00000006461.1">
    <property type="protein sequence ID" value="ENSPLAP00000006318.1"/>
    <property type="gene ID" value="ENSPLAG00000008459.1"/>
</dbReference>
<dbReference type="STRING" id="48699.ENSPLAP00000006318"/>
<name>A0A3B3U079_9TELE</name>
<dbReference type="PANTHER" id="PTHR12792">
    <property type="entry name" value="EXTRA SPINDLE POLES 1-RELATED"/>
    <property type="match status" value="1"/>
</dbReference>
<reference evidence="7" key="2">
    <citation type="submission" date="2025-09" db="UniProtKB">
        <authorList>
            <consortium name="Ensembl"/>
        </authorList>
    </citation>
    <scope>IDENTIFICATION</scope>
</reference>
<feature type="region of interest" description="Disordered" evidence="5">
    <location>
        <begin position="896"/>
        <end position="959"/>
    </location>
</feature>
<dbReference type="InterPro" id="IPR030397">
    <property type="entry name" value="SEPARIN_core_dom"/>
</dbReference>
<dbReference type="InterPro" id="IPR005314">
    <property type="entry name" value="Peptidase_C50"/>
</dbReference>
<proteinExistence type="predicted"/>
<protein>
    <recommendedName>
        <fullName evidence="2">separase</fullName>
        <ecNumber evidence="2">3.4.22.49</ecNumber>
    </recommendedName>
</protein>
<evidence type="ECO:0000256" key="4">
    <source>
        <dbReference type="ARBA" id="ARBA00022829"/>
    </source>
</evidence>
<evidence type="ECO:0000259" key="6">
    <source>
        <dbReference type="PROSITE" id="PS51700"/>
    </source>
</evidence>
<dbReference type="SUPFAM" id="SSF48452">
    <property type="entry name" value="TPR-like"/>
    <property type="match status" value="1"/>
</dbReference>
<dbReference type="Pfam" id="PF03568">
    <property type="entry name" value="Separin_C"/>
    <property type="match status" value="2"/>
</dbReference>
<dbReference type="PROSITE" id="PS51700">
    <property type="entry name" value="SEPARIN"/>
    <property type="match status" value="1"/>
</dbReference>